<dbReference type="InterPro" id="IPR037401">
    <property type="entry name" value="SnoaL-like"/>
</dbReference>
<dbReference type="OrthoDB" id="2599042at2"/>
<accession>A0A3E0VUA9</accession>
<dbReference type="RefSeq" id="WP_116412306.1">
    <property type="nucleotide sequence ID" value="NZ_NBXB01000035.1"/>
</dbReference>
<evidence type="ECO:0000313" key="2">
    <source>
        <dbReference type="EMBL" id="RFA13240.1"/>
    </source>
</evidence>
<reference evidence="2 3" key="1">
    <citation type="submission" date="2017-04" db="EMBL/GenBank/DDBJ databases">
        <title>Comparative genome analysis of Subtercola boreus.</title>
        <authorList>
            <person name="Cho Y.-J."/>
            <person name="Cho A."/>
            <person name="Kim O.-S."/>
            <person name="Lee J.-I."/>
        </authorList>
    </citation>
    <scope>NUCLEOTIDE SEQUENCE [LARGE SCALE GENOMIC DNA]</scope>
    <source>
        <strain evidence="2 3">P27479</strain>
    </source>
</reference>
<dbReference type="Pfam" id="PF13577">
    <property type="entry name" value="SnoaL_4"/>
    <property type="match status" value="1"/>
</dbReference>
<protein>
    <recommendedName>
        <fullName evidence="1">SnoaL-like domain-containing protein</fullName>
    </recommendedName>
</protein>
<dbReference type="InterPro" id="IPR032710">
    <property type="entry name" value="NTF2-like_dom_sf"/>
</dbReference>
<dbReference type="SUPFAM" id="SSF54427">
    <property type="entry name" value="NTF2-like"/>
    <property type="match status" value="1"/>
</dbReference>
<proteinExistence type="predicted"/>
<evidence type="ECO:0000259" key="1">
    <source>
        <dbReference type="Pfam" id="PF13577"/>
    </source>
</evidence>
<organism evidence="2 3">
    <name type="scientific">Subtercola boreus</name>
    <dbReference type="NCBI Taxonomy" id="120213"/>
    <lineage>
        <taxon>Bacteria</taxon>
        <taxon>Bacillati</taxon>
        <taxon>Actinomycetota</taxon>
        <taxon>Actinomycetes</taxon>
        <taxon>Micrococcales</taxon>
        <taxon>Microbacteriaceae</taxon>
        <taxon>Subtercola</taxon>
    </lineage>
</organism>
<dbReference type="Gene3D" id="3.10.450.50">
    <property type="match status" value="1"/>
</dbReference>
<dbReference type="EMBL" id="NBXB01000035">
    <property type="protein sequence ID" value="RFA13240.1"/>
    <property type="molecule type" value="Genomic_DNA"/>
</dbReference>
<dbReference type="AlphaFoldDB" id="A0A3E0VUA9"/>
<name>A0A3E0VUA9_9MICO</name>
<comment type="caution">
    <text evidence="2">The sequence shown here is derived from an EMBL/GenBank/DDBJ whole genome shotgun (WGS) entry which is preliminary data.</text>
</comment>
<dbReference type="Proteomes" id="UP000256541">
    <property type="component" value="Unassembled WGS sequence"/>
</dbReference>
<evidence type="ECO:0000313" key="3">
    <source>
        <dbReference type="Proteomes" id="UP000256541"/>
    </source>
</evidence>
<sequence length="174" mass="19477">MVDTDKAEIIEIMNMYAFALDTHQWDLFDRVFTDDVVAVFGPAGAGWHGLDVFKASFAEFHDRLDSHQHTMMGHLVEVDGDTAHAFSYGNWLLVRNDAEGGPTWTGTGWYDDEVVRTAAGWRIKHRVCRLQGWSGNPSVPEPHNEHNPDMNVKVLHEFAAAGDIGFLNALAVKK</sequence>
<gene>
    <name evidence="2" type="ORF">B7R22_13680</name>
</gene>
<feature type="domain" description="SnoaL-like" evidence="1">
    <location>
        <begin position="4"/>
        <end position="126"/>
    </location>
</feature>